<dbReference type="EnsemblPlants" id="Ma07_t19630.1">
    <property type="protein sequence ID" value="Ma07_p19630.1"/>
    <property type="gene ID" value="Ma07_g19630"/>
</dbReference>
<proteinExistence type="predicted"/>
<keyword evidence="2" id="KW-1185">Reference proteome</keyword>
<organism evidence="1 2">
    <name type="scientific">Musa acuminata subsp. malaccensis</name>
    <name type="common">Wild banana</name>
    <name type="synonym">Musa malaccensis</name>
    <dbReference type="NCBI Taxonomy" id="214687"/>
    <lineage>
        <taxon>Eukaryota</taxon>
        <taxon>Viridiplantae</taxon>
        <taxon>Streptophyta</taxon>
        <taxon>Embryophyta</taxon>
        <taxon>Tracheophyta</taxon>
        <taxon>Spermatophyta</taxon>
        <taxon>Magnoliopsida</taxon>
        <taxon>Liliopsida</taxon>
        <taxon>Zingiberales</taxon>
        <taxon>Musaceae</taxon>
        <taxon>Musa</taxon>
    </lineage>
</organism>
<reference evidence="1" key="1">
    <citation type="submission" date="2021-05" db="UniProtKB">
        <authorList>
            <consortium name="EnsemblPlants"/>
        </authorList>
    </citation>
    <scope>IDENTIFICATION</scope>
    <source>
        <strain evidence="1">subsp. malaccensis</strain>
    </source>
</reference>
<dbReference type="Proteomes" id="UP000012960">
    <property type="component" value="Unplaced"/>
</dbReference>
<dbReference type="InParanoid" id="A0A804JXJ4"/>
<evidence type="ECO:0000313" key="1">
    <source>
        <dbReference type="EnsemblPlants" id="Ma07_p19630.1"/>
    </source>
</evidence>
<accession>A0A804JXJ4</accession>
<sequence length="109" mass="11527">MPGASTPSRSFTFSFQNMAVSTTLTKAIIFLSLLLLLLCRHQCSATRGLSVRLLEQSSLDHLKMTKTVATSNSSTKMLEASYGASPVSMLVRAPVPPSGPIGGINGDNN</sequence>
<evidence type="ECO:0000313" key="2">
    <source>
        <dbReference type="Proteomes" id="UP000012960"/>
    </source>
</evidence>
<name>A0A804JXJ4_MUSAM</name>
<dbReference type="Gramene" id="Ma07_t19630.1">
    <property type="protein sequence ID" value="Ma07_p19630.1"/>
    <property type="gene ID" value="Ma07_g19630"/>
</dbReference>
<dbReference type="AlphaFoldDB" id="A0A804JXJ4"/>
<protein>
    <submittedName>
        <fullName evidence="1">Uncharacterized protein</fullName>
    </submittedName>
</protein>